<evidence type="ECO:0000313" key="3">
    <source>
        <dbReference type="EMBL" id="ESU45746.1"/>
    </source>
</evidence>
<reference evidence="3 4" key="2">
    <citation type="journal article" date="2013" name="Genome Biol. Evol.">
        <title>Genome sequencing of Giardia lamblia genotypes A2 and B isolates (DH and GS) and comparative analysis with the genomes of genotypes A1 and E (WB and Pig).</title>
        <authorList>
            <person name="Adam R.D."/>
            <person name="Dahlstrom E.W."/>
            <person name="Martens C.A."/>
            <person name="Bruno D.P."/>
            <person name="Barbian K.D."/>
            <person name="Ricklefs S.M."/>
            <person name="Hernandez M.M."/>
            <person name="Narla N.P."/>
            <person name="Patel R.B."/>
            <person name="Porcella S.F."/>
            <person name="Nash T.E."/>
        </authorList>
    </citation>
    <scope>NUCLEOTIDE SEQUENCE [LARGE SCALE GENOMIC DNA]</scope>
    <source>
        <strain evidence="3 4">GS</strain>
    </source>
</reference>
<gene>
    <name evidence="3" type="ORF">GSB_150867</name>
</gene>
<dbReference type="SMART" id="SM00248">
    <property type="entry name" value="ANK"/>
    <property type="match status" value="3"/>
</dbReference>
<evidence type="ECO:0000313" key="4">
    <source>
        <dbReference type="Proteomes" id="UP000018040"/>
    </source>
</evidence>
<dbReference type="VEuPathDB" id="GiardiaDB:GL50581_1258"/>
<protein>
    <submittedName>
        <fullName evidence="3">Ankyrin repeat protein</fullName>
    </submittedName>
</protein>
<evidence type="ECO:0000256" key="2">
    <source>
        <dbReference type="SAM" id="Coils"/>
    </source>
</evidence>
<name>V6U444_GIAIN</name>
<dbReference type="Gene3D" id="1.25.40.20">
    <property type="entry name" value="Ankyrin repeat-containing domain"/>
    <property type="match status" value="2"/>
</dbReference>
<dbReference type="InterPro" id="IPR011009">
    <property type="entry name" value="Kinase-like_dom_sf"/>
</dbReference>
<keyword evidence="2" id="KW-0175">Coiled coil</keyword>
<dbReference type="VEuPathDB" id="GiardiaDB:DHA2_150344"/>
<feature type="repeat" description="ANK" evidence="1">
    <location>
        <begin position="274"/>
        <end position="306"/>
    </location>
</feature>
<keyword evidence="1" id="KW-0040">ANK repeat</keyword>
<dbReference type="Pfam" id="PF12796">
    <property type="entry name" value="Ank_2"/>
    <property type="match status" value="2"/>
</dbReference>
<dbReference type="InterPro" id="IPR036770">
    <property type="entry name" value="Ankyrin_rpt-contain_sf"/>
</dbReference>
<evidence type="ECO:0000256" key="1">
    <source>
        <dbReference type="PROSITE-ProRule" id="PRU00023"/>
    </source>
</evidence>
<dbReference type="AlphaFoldDB" id="V6U444"/>
<sequence>VIIYELATLKRPNFTKTRKPEDVFVSGWRPNLDAIEDDFIRGILERIFVSDPAKRPTARELIDLFQEPDISKKELKAQVKTLEASLASANMKIELLERERSTMSAEIDSLKEGLKMKVTKIDALEQQLTDSVRDFTKLSCLTPIKDSSRMPLMHNVVACDIKTARRHLFDKGRANSDGDTVYTLAAKAGQGAILELLDPTDKAGVTALMRAAERGDTEVVRALIPLHKGRTARHAKINGWEMCEGTALMMAAAYGHTEVVRLLAEKEAGMQDKDGWTALMWAASYGHAECVKLLLEKEKDIKTTREWNWFPPGSTALDIARRKGYKEIVSILSG</sequence>
<dbReference type="PROSITE" id="PS50088">
    <property type="entry name" value="ANK_REPEAT"/>
    <property type="match status" value="2"/>
</dbReference>
<dbReference type="Proteomes" id="UP000018040">
    <property type="component" value="Unassembled WGS sequence"/>
</dbReference>
<dbReference type="SUPFAM" id="SSF48403">
    <property type="entry name" value="Ankyrin repeat"/>
    <property type="match status" value="1"/>
</dbReference>
<accession>V6U444</accession>
<dbReference type="SUPFAM" id="SSF56112">
    <property type="entry name" value="Protein kinase-like (PK-like)"/>
    <property type="match status" value="1"/>
</dbReference>
<dbReference type="InterPro" id="IPR002110">
    <property type="entry name" value="Ankyrin_rpt"/>
</dbReference>
<reference evidence="4" key="1">
    <citation type="submission" date="2012-02" db="EMBL/GenBank/DDBJ databases">
        <title>Genome sequencing of Giardia lamblia Genotypes A2 and B isolates (DH and GS) and comparative analysis with the genomes of Genotypes A1 and E (WB and Pig).</title>
        <authorList>
            <person name="Adam R."/>
            <person name="Dahlstrom E."/>
            <person name="Martens C."/>
            <person name="Bruno D."/>
            <person name="Barbian K."/>
            <person name="Porcella S.F."/>
            <person name="Nash T."/>
        </authorList>
    </citation>
    <scope>NUCLEOTIDE SEQUENCE</scope>
    <source>
        <strain evidence="4">GS</strain>
    </source>
</reference>
<dbReference type="PROSITE" id="PS50297">
    <property type="entry name" value="ANK_REP_REGION"/>
    <property type="match status" value="1"/>
</dbReference>
<dbReference type="OrthoDB" id="341259at2759"/>
<feature type="coiled-coil region" evidence="2">
    <location>
        <begin position="72"/>
        <end position="127"/>
    </location>
</feature>
<proteinExistence type="predicted"/>
<dbReference type="EMBL" id="AHHH01000002">
    <property type="protein sequence ID" value="ESU45746.1"/>
    <property type="molecule type" value="Genomic_DNA"/>
</dbReference>
<dbReference type="PANTHER" id="PTHR24120:SF4">
    <property type="entry name" value="GH07239P"/>
    <property type="match status" value="1"/>
</dbReference>
<feature type="non-terminal residue" evidence="3">
    <location>
        <position position="1"/>
    </location>
</feature>
<comment type="caution">
    <text evidence="3">The sequence shown here is derived from an EMBL/GenBank/DDBJ whole genome shotgun (WGS) entry which is preliminary data.</text>
</comment>
<dbReference type="PANTHER" id="PTHR24120">
    <property type="entry name" value="GH07239P"/>
    <property type="match status" value="1"/>
</dbReference>
<organism evidence="3 4">
    <name type="scientific">Giardia intestinalis</name>
    <name type="common">Giardia lamblia</name>
    <dbReference type="NCBI Taxonomy" id="5741"/>
    <lineage>
        <taxon>Eukaryota</taxon>
        <taxon>Metamonada</taxon>
        <taxon>Diplomonadida</taxon>
        <taxon>Hexamitidae</taxon>
        <taxon>Giardiinae</taxon>
        <taxon>Giardia</taxon>
    </lineage>
</organism>
<dbReference type="Gene3D" id="1.10.510.10">
    <property type="entry name" value="Transferase(Phosphotransferase) domain 1"/>
    <property type="match status" value="1"/>
</dbReference>
<feature type="repeat" description="ANK" evidence="1">
    <location>
        <begin position="246"/>
        <end position="275"/>
    </location>
</feature>